<dbReference type="EnsemblPlants" id="AES70516">
    <property type="protein sequence ID" value="AES70516"/>
    <property type="gene ID" value="MTR_3g056180"/>
</dbReference>
<dbReference type="GO" id="GO:0006952">
    <property type="term" value="P:defense response"/>
    <property type="evidence" value="ECO:0007669"/>
    <property type="project" value="UniProtKB-KW"/>
</dbReference>
<keyword evidence="2" id="KW-0611">Plant defense</keyword>
<evidence type="ECO:0000256" key="2">
    <source>
        <dbReference type="ARBA" id="ARBA00022821"/>
    </source>
</evidence>
<dbReference type="InterPro" id="IPR044974">
    <property type="entry name" value="Disease_R_plants"/>
</dbReference>
<dbReference type="Pfam" id="PF23598">
    <property type="entry name" value="LRR_14"/>
    <property type="match status" value="1"/>
</dbReference>
<feature type="domain" description="Disease resistance R13L4/SHOC-2-like LRR" evidence="4">
    <location>
        <begin position="85"/>
        <end position="275"/>
    </location>
</feature>
<evidence type="ECO:0000259" key="4">
    <source>
        <dbReference type="Pfam" id="PF23598"/>
    </source>
</evidence>
<organism evidence="5 7">
    <name type="scientific">Medicago truncatula</name>
    <name type="common">Barrel medic</name>
    <name type="synonym">Medicago tribuloides</name>
    <dbReference type="NCBI Taxonomy" id="3880"/>
    <lineage>
        <taxon>Eukaryota</taxon>
        <taxon>Viridiplantae</taxon>
        <taxon>Streptophyta</taxon>
        <taxon>Embryophyta</taxon>
        <taxon>Tracheophyta</taxon>
        <taxon>Spermatophyta</taxon>
        <taxon>Magnoliopsida</taxon>
        <taxon>eudicotyledons</taxon>
        <taxon>Gunneridae</taxon>
        <taxon>Pentapetalae</taxon>
        <taxon>rosids</taxon>
        <taxon>fabids</taxon>
        <taxon>Fabales</taxon>
        <taxon>Fabaceae</taxon>
        <taxon>Papilionoideae</taxon>
        <taxon>50 kb inversion clade</taxon>
        <taxon>NPAAA clade</taxon>
        <taxon>Hologalegina</taxon>
        <taxon>IRL clade</taxon>
        <taxon>Trifolieae</taxon>
        <taxon>Medicago</taxon>
    </lineage>
</organism>
<dbReference type="Pfam" id="PF23559">
    <property type="entry name" value="WHD_DRP"/>
    <property type="match status" value="1"/>
</dbReference>
<keyword evidence="1" id="KW-0677">Repeat</keyword>
<dbReference type="FunFam" id="1.10.10.10:FF:000322">
    <property type="entry name" value="Probable disease resistance protein At1g63360"/>
    <property type="match status" value="1"/>
</dbReference>
<dbReference type="PaxDb" id="3880-AES70516"/>
<name>G7J215_MEDTR</name>
<protein>
    <submittedName>
        <fullName evidence="5">NB-ARC domain disease resistance protein, putative</fullName>
    </submittedName>
</protein>
<keyword evidence="7" id="KW-1185">Reference proteome</keyword>
<evidence type="ECO:0000313" key="7">
    <source>
        <dbReference type="Proteomes" id="UP000002051"/>
    </source>
</evidence>
<dbReference type="STRING" id="3880.G7J215"/>
<dbReference type="AlphaFoldDB" id="G7J215"/>
<reference evidence="5 7" key="2">
    <citation type="journal article" date="2014" name="BMC Genomics">
        <title>An improved genome release (version Mt4.0) for the model legume Medicago truncatula.</title>
        <authorList>
            <person name="Tang H."/>
            <person name="Krishnakumar V."/>
            <person name="Bidwell S."/>
            <person name="Rosen B."/>
            <person name="Chan A."/>
            <person name="Zhou S."/>
            <person name="Gentzbittel L."/>
            <person name="Childs K.L."/>
            <person name="Yandell M."/>
            <person name="Gundlach H."/>
            <person name="Mayer K.F."/>
            <person name="Schwartz D.C."/>
            <person name="Town C.D."/>
        </authorList>
    </citation>
    <scope>GENOME REANNOTATION</scope>
    <source>
        <strain evidence="6 7">cv. Jemalong A17</strain>
    </source>
</reference>
<dbReference type="InterPro" id="IPR032675">
    <property type="entry name" value="LRR_dom_sf"/>
</dbReference>
<dbReference type="Gene3D" id="3.80.10.10">
    <property type="entry name" value="Ribonuclease Inhibitor"/>
    <property type="match status" value="1"/>
</dbReference>
<dbReference type="HOGENOM" id="CLU_925487_0_0_1"/>
<evidence type="ECO:0000313" key="5">
    <source>
        <dbReference type="EMBL" id="AES70516.2"/>
    </source>
</evidence>
<sequence length="301" mass="34876">MICLYYLKSCFLYFGLYLEDYEVYSDTLTRQWIAEGFVKEYGGRTMEEVAEGYLKELIHRSLVQVDSVSIDGRVKNEGEDENDSRVVELIEELGKLNQLRELVLYGVRSKYMSALSSSINQMQKLEKLYIIGVVPYTFIDLDLNSPPPKLPKLPEWISKLQNLVKLKVNLPKPENDAMKLLQSMPNLLSLTFAGGGHRYEDNFESLHFQEGLFMNLKKLYLADFHELSHILIDEGALGSLKKLTLWYIPQLMTLPTGIQHLHELQVLRLHYMSEELRQSIAPDEGKERWIFNQVPSVEILK</sequence>
<dbReference type="Proteomes" id="UP000002051">
    <property type="component" value="Chromosome 3"/>
</dbReference>
<dbReference type="SUPFAM" id="SSF52058">
    <property type="entry name" value="L domain-like"/>
    <property type="match status" value="1"/>
</dbReference>
<evidence type="ECO:0000259" key="3">
    <source>
        <dbReference type="Pfam" id="PF23559"/>
    </source>
</evidence>
<dbReference type="InterPro" id="IPR036388">
    <property type="entry name" value="WH-like_DNA-bd_sf"/>
</dbReference>
<gene>
    <name evidence="5" type="ordered locus">MTR_3g056180</name>
</gene>
<dbReference type="EMBL" id="CM001219">
    <property type="protein sequence ID" value="AES70516.2"/>
    <property type="molecule type" value="Genomic_DNA"/>
</dbReference>
<reference evidence="5 7" key="1">
    <citation type="journal article" date="2011" name="Nature">
        <title>The Medicago genome provides insight into the evolution of rhizobial symbioses.</title>
        <authorList>
            <person name="Young N.D."/>
            <person name="Debelle F."/>
            <person name="Oldroyd G.E."/>
            <person name="Geurts R."/>
            <person name="Cannon S.B."/>
            <person name="Udvardi M.K."/>
            <person name="Benedito V.A."/>
            <person name="Mayer K.F."/>
            <person name="Gouzy J."/>
            <person name="Schoof H."/>
            <person name="Van de Peer Y."/>
            <person name="Proost S."/>
            <person name="Cook D.R."/>
            <person name="Meyers B.C."/>
            <person name="Spannagl M."/>
            <person name="Cheung F."/>
            <person name="De Mita S."/>
            <person name="Krishnakumar V."/>
            <person name="Gundlach H."/>
            <person name="Zhou S."/>
            <person name="Mudge J."/>
            <person name="Bharti A.K."/>
            <person name="Murray J.D."/>
            <person name="Naoumkina M.A."/>
            <person name="Rosen B."/>
            <person name="Silverstein K.A."/>
            <person name="Tang H."/>
            <person name="Rombauts S."/>
            <person name="Zhao P.X."/>
            <person name="Zhou P."/>
            <person name="Barbe V."/>
            <person name="Bardou P."/>
            <person name="Bechner M."/>
            <person name="Bellec A."/>
            <person name="Berger A."/>
            <person name="Berges H."/>
            <person name="Bidwell S."/>
            <person name="Bisseling T."/>
            <person name="Choisne N."/>
            <person name="Couloux A."/>
            <person name="Denny R."/>
            <person name="Deshpande S."/>
            <person name="Dai X."/>
            <person name="Doyle J.J."/>
            <person name="Dudez A.M."/>
            <person name="Farmer A.D."/>
            <person name="Fouteau S."/>
            <person name="Franken C."/>
            <person name="Gibelin C."/>
            <person name="Gish J."/>
            <person name="Goldstein S."/>
            <person name="Gonzalez A.J."/>
            <person name="Green P.J."/>
            <person name="Hallab A."/>
            <person name="Hartog M."/>
            <person name="Hua A."/>
            <person name="Humphray S.J."/>
            <person name="Jeong D.H."/>
            <person name="Jing Y."/>
            <person name="Jocker A."/>
            <person name="Kenton S.M."/>
            <person name="Kim D.J."/>
            <person name="Klee K."/>
            <person name="Lai H."/>
            <person name="Lang C."/>
            <person name="Lin S."/>
            <person name="Macmil S.L."/>
            <person name="Magdelenat G."/>
            <person name="Matthews L."/>
            <person name="McCorrison J."/>
            <person name="Monaghan E.L."/>
            <person name="Mun J.H."/>
            <person name="Najar F.Z."/>
            <person name="Nicholson C."/>
            <person name="Noirot C."/>
            <person name="O'Bleness M."/>
            <person name="Paule C.R."/>
            <person name="Poulain J."/>
            <person name="Prion F."/>
            <person name="Qin B."/>
            <person name="Qu C."/>
            <person name="Retzel E.F."/>
            <person name="Riddle C."/>
            <person name="Sallet E."/>
            <person name="Samain S."/>
            <person name="Samson N."/>
            <person name="Sanders I."/>
            <person name="Saurat O."/>
            <person name="Scarpelli C."/>
            <person name="Schiex T."/>
            <person name="Segurens B."/>
            <person name="Severin A.J."/>
            <person name="Sherrier D.J."/>
            <person name="Shi R."/>
            <person name="Sims S."/>
            <person name="Singer S.R."/>
            <person name="Sinharoy S."/>
            <person name="Sterck L."/>
            <person name="Viollet A."/>
            <person name="Wang B.B."/>
            <person name="Wang K."/>
            <person name="Wang M."/>
            <person name="Wang X."/>
            <person name="Warfsmann J."/>
            <person name="Weissenbach J."/>
            <person name="White D.D."/>
            <person name="White J.D."/>
            <person name="Wiley G.B."/>
            <person name="Wincker P."/>
            <person name="Xing Y."/>
            <person name="Yang L."/>
            <person name="Yao Z."/>
            <person name="Ying F."/>
            <person name="Zhai J."/>
            <person name="Zhou L."/>
            <person name="Zuber A."/>
            <person name="Denarie J."/>
            <person name="Dixon R.A."/>
            <person name="May G.D."/>
            <person name="Schwartz D.C."/>
            <person name="Rogers J."/>
            <person name="Quetier F."/>
            <person name="Town C.D."/>
            <person name="Roe B.A."/>
        </authorList>
    </citation>
    <scope>NUCLEOTIDE SEQUENCE [LARGE SCALE GENOMIC DNA]</scope>
    <source>
        <strain evidence="5">A17</strain>
        <strain evidence="6 7">cv. Jemalong A17</strain>
    </source>
</reference>
<dbReference type="InterPro" id="IPR055414">
    <property type="entry name" value="LRR_R13L4/SHOC2-like"/>
</dbReference>
<dbReference type="eggNOG" id="KOG4658">
    <property type="taxonomic scope" value="Eukaryota"/>
</dbReference>
<evidence type="ECO:0000256" key="1">
    <source>
        <dbReference type="ARBA" id="ARBA00022737"/>
    </source>
</evidence>
<evidence type="ECO:0000313" key="6">
    <source>
        <dbReference type="EnsemblPlants" id="AES70516"/>
    </source>
</evidence>
<dbReference type="Gene3D" id="1.10.10.10">
    <property type="entry name" value="Winged helix-like DNA-binding domain superfamily/Winged helix DNA-binding domain"/>
    <property type="match status" value="1"/>
</dbReference>
<dbReference type="InterPro" id="IPR058922">
    <property type="entry name" value="WHD_DRP"/>
</dbReference>
<accession>A0A0C3VGM1</accession>
<feature type="domain" description="Disease resistance protein winged helix" evidence="3">
    <location>
        <begin position="17"/>
        <end position="74"/>
    </location>
</feature>
<proteinExistence type="predicted"/>
<dbReference type="PANTHER" id="PTHR23155:SF1205">
    <property type="entry name" value="DISEASE RESISTANCE PROTEIN RPM1"/>
    <property type="match status" value="1"/>
</dbReference>
<dbReference type="PANTHER" id="PTHR23155">
    <property type="entry name" value="DISEASE RESISTANCE PROTEIN RP"/>
    <property type="match status" value="1"/>
</dbReference>
<reference evidence="6" key="3">
    <citation type="submission" date="2015-04" db="UniProtKB">
        <authorList>
            <consortium name="EnsemblPlants"/>
        </authorList>
    </citation>
    <scope>IDENTIFICATION</scope>
    <source>
        <strain evidence="6">cv. Jemalong A17</strain>
    </source>
</reference>
<accession>G7J215</accession>